<protein>
    <submittedName>
        <fullName evidence="1">Uncharacterized protein</fullName>
    </submittedName>
</protein>
<gene>
    <name evidence="1" type="ORF">RN001_001250</name>
</gene>
<organism evidence="1 2">
    <name type="scientific">Aquatica leii</name>
    <dbReference type="NCBI Taxonomy" id="1421715"/>
    <lineage>
        <taxon>Eukaryota</taxon>
        <taxon>Metazoa</taxon>
        <taxon>Ecdysozoa</taxon>
        <taxon>Arthropoda</taxon>
        <taxon>Hexapoda</taxon>
        <taxon>Insecta</taxon>
        <taxon>Pterygota</taxon>
        <taxon>Neoptera</taxon>
        <taxon>Endopterygota</taxon>
        <taxon>Coleoptera</taxon>
        <taxon>Polyphaga</taxon>
        <taxon>Elateriformia</taxon>
        <taxon>Elateroidea</taxon>
        <taxon>Lampyridae</taxon>
        <taxon>Luciolinae</taxon>
        <taxon>Aquatica</taxon>
    </lineage>
</organism>
<name>A0AAN7PFU4_9COLE</name>
<evidence type="ECO:0000313" key="1">
    <source>
        <dbReference type="EMBL" id="KAK4884979.1"/>
    </source>
</evidence>
<dbReference type="EMBL" id="JARPUR010000001">
    <property type="protein sequence ID" value="KAK4884979.1"/>
    <property type="molecule type" value="Genomic_DNA"/>
</dbReference>
<keyword evidence="2" id="KW-1185">Reference proteome</keyword>
<dbReference type="Proteomes" id="UP001353858">
    <property type="component" value="Unassembled WGS sequence"/>
</dbReference>
<dbReference type="AlphaFoldDB" id="A0AAN7PFU4"/>
<comment type="caution">
    <text evidence="1">The sequence shown here is derived from an EMBL/GenBank/DDBJ whole genome shotgun (WGS) entry which is preliminary data.</text>
</comment>
<sequence>MQATGTRGKTICSKEHELINKVIEVCDMESANNTLNIPITKAIEGAAQYTGVSKRTIIRIRKEKATKREATEEDVLLRSPGKHRKRLDYRNVFIDNFDARIIREIFDYFYITEKKVPTDNIVKDEDTKKPDTVALTESRHMFENENIGIEITTSMSSKPRTTTEEEAKAALVERRRFACEEVEKHTKLKRLQIKEKTGFEIERQQIEEEQQGQLIKLQRAAE</sequence>
<reference evidence="2" key="1">
    <citation type="submission" date="2023-01" db="EMBL/GenBank/DDBJ databases">
        <title>Key to firefly adult light organ development and bioluminescence: homeobox transcription factors regulate luciferase expression and transportation to peroxisome.</title>
        <authorList>
            <person name="Fu X."/>
        </authorList>
    </citation>
    <scope>NUCLEOTIDE SEQUENCE [LARGE SCALE GENOMIC DNA]</scope>
</reference>
<accession>A0AAN7PFU4</accession>
<proteinExistence type="predicted"/>
<evidence type="ECO:0000313" key="2">
    <source>
        <dbReference type="Proteomes" id="UP001353858"/>
    </source>
</evidence>